<dbReference type="PROSITE" id="PS50103">
    <property type="entry name" value="ZF_C3H1"/>
    <property type="match status" value="1"/>
</dbReference>
<evidence type="ECO:0000313" key="5">
    <source>
        <dbReference type="Proteomes" id="UP001217089"/>
    </source>
</evidence>
<evidence type="ECO:0000259" key="3">
    <source>
        <dbReference type="PROSITE" id="PS50103"/>
    </source>
</evidence>
<comment type="caution">
    <text evidence="4">The sequence shown here is derived from an EMBL/GenBank/DDBJ whole genome shotgun (WGS) entry which is preliminary data.</text>
</comment>
<reference evidence="4 5" key="1">
    <citation type="submission" date="2022-12" db="EMBL/GenBank/DDBJ databases">
        <title>Chromosome-level genome of Tegillarca granosa.</title>
        <authorList>
            <person name="Kim J."/>
        </authorList>
    </citation>
    <scope>NUCLEOTIDE SEQUENCE [LARGE SCALE GENOMIC DNA]</scope>
    <source>
        <strain evidence="4">Teg-2019</strain>
        <tissue evidence="4">Adductor muscle</tissue>
    </source>
</reference>
<feature type="region of interest" description="Disordered" evidence="2">
    <location>
        <begin position="161"/>
        <end position="185"/>
    </location>
</feature>
<keyword evidence="1" id="KW-0479">Metal-binding</keyword>
<feature type="domain" description="C3H1-type" evidence="3">
    <location>
        <begin position="262"/>
        <end position="291"/>
    </location>
</feature>
<feature type="zinc finger region" description="C3H1-type" evidence="1">
    <location>
        <begin position="262"/>
        <end position="291"/>
    </location>
</feature>
<evidence type="ECO:0000313" key="4">
    <source>
        <dbReference type="EMBL" id="KAJ8319506.1"/>
    </source>
</evidence>
<dbReference type="InterPro" id="IPR000571">
    <property type="entry name" value="Znf_CCCH"/>
</dbReference>
<evidence type="ECO:0000256" key="1">
    <source>
        <dbReference type="PROSITE-ProRule" id="PRU00723"/>
    </source>
</evidence>
<feature type="compositionally biased region" description="Acidic residues" evidence="2">
    <location>
        <begin position="56"/>
        <end position="70"/>
    </location>
</feature>
<feature type="region of interest" description="Disordered" evidence="2">
    <location>
        <begin position="56"/>
        <end position="76"/>
    </location>
</feature>
<keyword evidence="1" id="KW-0863">Zinc-finger</keyword>
<proteinExistence type="predicted"/>
<keyword evidence="1" id="KW-0862">Zinc</keyword>
<evidence type="ECO:0000256" key="2">
    <source>
        <dbReference type="SAM" id="MobiDB-lite"/>
    </source>
</evidence>
<name>A0ABQ9FQE6_TEGGR</name>
<organism evidence="4 5">
    <name type="scientific">Tegillarca granosa</name>
    <name type="common">Malaysian cockle</name>
    <name type="synonym">Anadara granosa</name>
    <dbReference type="NCBI Taxonomy" id="220873"/>
    <lineage>
        <taxon>Eukaryota</taxon>
        <taxon>Metazoa</taxon>
        <taxon>Spiralia</taxon>
        <taxon>Lophotrochozoa</taxon>
        <taxon>Mollusca</taxon>
        <taxon>Bivalvia</taxon>
        <taxon>Autobranchia</taxon>
        <taxon>Pteriomorphia</taxon>
        <taxon>Arcoida</taxon>
        <taxon>Arcoidea</taxon>
        <taxon>Arcidae</taxon>
        <taxon>Tegillarca</taxon>
    </lineage>
</organism>
<gene>
    <name evidence="4" type="ORF">KUTeg_004597</name>
</gene>
<sequence>MEITHFMLSQIKGKQYIDEDIHLLLLKNITETKSKNKNKSGQAQTKKPRNGQLFYEEEEEEENESQSDDSSDNRLSEDENFAQTFKNIRKPNLSLDTNLVATVLPISRSDNTSTDTPKKKNTMGLDNFSPPGLYQLHHFDCVYLFAVKTAAKSSSLSSVQSSASSTRASSSNTSQTSPPKSKSKSSAVNSEIMNLVFPLENYDFRLACKQCFVKIGEGVKGYRFVNSVHLCKKDVLIVKLRDKPGINWIKLRPRPELKFQQFGGYKICQHFSLGQPCKVGEERCTFPHNKAEMDVWSMDRDGEFNVNSFVKKLQELKIGQDTLTADKPEENENIKSY</sequence>
<dbReference type="Proteomes" id="UP001217089">
    <property type="component" value="Unassembled WGS sequence"/>
</dbReference>
<keyword evidence="5" id="KW-1185">Reference proteome</keyword>
<accession>A0ABQ9FQE6</accession>
<dbReference type="EMBL" id="JARBDR010000214">
    <property type="protein sequence ID" value="KAJ8319506.1"/>
    <property type="molecule type" value="Genomic_DNA"/>
</dbReference>
<protein>
    <recommendedName>
        <fullName evidence="3">C3H1-type domain-containing protein</fullName>
    </recommendedName>
</protein>